<name>J4KM48_BEAB2</name>
<dbReference type="InParanoid" id="J4KM48"/>
<dbReference type="RefSeq" id="XP_008601042.1">
    <property type="nucleotide sequence ID" value="XM_008602820.1"/>
</dbReference>
<accession>J4KM48</accession>
<evidence type="ECO:0000313" key="2">
    <source>
        <dbReference type="Proteomes" id="UP000002762"/>
    </source>
</evidence>
<evidence type="ECO:0000313" key="1">
    <source>
        <dbReference type="EMBL" id="EJP63329.1"/>
    </source>
</evidence>
<protein>
    <submittedName>
        <fullName evidence="1">Uncharacterized protein</fullName>
    </submittedName>
</protein>
<dbReference type="AlphaFoldDB" id="J4KM48"/>
<dbReference type="GeneID" id="19890735"/>
<reference evidence="1 2" key="1">
    <citation type="journal article" date="2012" name="Sci. Rep.">
        <title>Genomic perspectives on the evolution of fungal entomopathogenicity in Beauveria bassiana.</title>
        <authorList>
            <person name="Xiao G."/>
            <person name="Ying S.H."/>
            <person name="Zheng P."/>
            <person name="Wang Z.L."/>
            <person name="Zhang S."/>
            <person name="Xie X.Q."/>
            <person name="Shang Y."/>
            <person name="St Leger R.J."/>
            <person name="Zhao G.P."/>
            <person name="Wang C."/>
            <person name="Feng M.G."/>
        </authorList>
    </citation>
    <scope>NUCLEOTIDE SEQUENCE [LARGE SCALE GENOMIC DNA]</scope>
    <source>
        <strain evidence="1 2">ARSEF 2860</strain>
    </source>
</reference>
<keyword evidence="2" id="KW-1185">Reference proteome</keyword>
<dbReference type="Proteomes" id="UP000002762">
    <property type="component" value="Unassembled WGS sequence"/>
</dbReference>
<dbReference type="HOGENOM" id="CLU_2412934_0_0_1"/>
<organism evidence="1 2">
    <name type="scientific">Beauveria bassiana (strain ARSEF 2860)</name>
    <name type="common">White muscardine disease fungus</name>
    <name type="synonym">Tritirachium shiotae</name>
    <dbReference type="NCBI Taxonomy" id="655819"/>
    <lineage>
        <taxon>Eukaryota</taxon>
        <taxon>Fungi</taxon>
        <taxon>Dikarya</taxon>
        <taxon>Ascomycota</taxon>
        <taxon>Pezizomycotina</taxon>
        <taxon>Sordariomycetes</taxon>
        <taxon>Hypocreomycetidae</taxon>
        <taxon>Hypocreales</taxon>
        <taxon>Cordycipitaceae</taxon>
        <taxon>Beauveria</taxon>
    </lineage>
</organism>
<sequence length="92" mass="10509">MSTSMREHFVDAYTILHVTDQGEVIKVSLKEAVVYPQDLVRELSLQKEAEAEDDAVCKCLPFYHVSFTTMTRSRVQLRASPALQQLRPLRVS</sequence>
<dbReference type="EMBL" id="JH725176">
    <property type="protein sequence ID" value="EJP63329.1"/>
    <property type="molecule type" value="Genomic_DNA"/>
</dbReference>
<proteinExistence type="predicted"/>
<gene>
    <name evidence="1" type="ORF">BBA_07723</name>
</gene>